<gene>
    <name evidence="2" type="ORF">SAMN04489762_1666</name>
</gene>
<protein>
    <submittedName>
        <fullName evidence="2">Cysteine-rich CPCC</fullName>
    </submittedName>
</protein>
<accession>A0AAX2EEU5</accession>
<evidence type="ECO:0000313" key="3">
    <source>
        <dbReference type="Proteomes" id="UP000199735"/>
    </source>
</evidence>
<dbReference type="InterPro" id="IPR025983">
    <property type="entry name" value="Cys_rich_CPCC"/>
</dbReference>
<sequence>MCTCCGYKTLEDDEGSYDICPICFWEDDPYQNAHVYEAGGANTVSLIEAQKNYMDFGACKRRVIPYTRELYNHDKKDPAWRVAKDNLSHVREICNNFEESNISINELDKRLSECKVPDHMEKSVDKARQEIEKINFYTSVYKQREEVIPVLHHMGI</sequence>
<evidence type="ECO:0000313" key="2">
    <source>
        <dbReference type="EMBL" id="SEN19385.1"/>
    </source>
</evidence>
<organism evidence="2 3">
    <name type="scientific">Terribacillus saccharophilus</name>
    <dbReference type="NCBI Taxonomy" id="361277"/>
    <lineage>
        <taxon>Bacteria</taxon>
        <taxon>Bacillati</taxon>
        <taxon>Bacillota</taxon>
        <taxon>Bacilli</taxon>
        <taxon>Bacillales</taxon>
        <taxon>Bacillaceae</taxon>
        <taxon>Terribacillus</taxon>
    </lineage>
</organism>
<proteinExistence type="predicted"/>
<name>A0AAX2EEU5_9BACI</name>
<dbReference type="AlphaFoldDB" id="A0AAX2EEU5"/>
<comment type="caution">
    <text evidence="2">The sequence shown here is derived from an EMBL/GenBank/DDBJ whole genome shotgun (WGS) entry which is preliminary data.</text>
</comment>
<reference evidence="2 3" key="1">
    <citation type="submission" date="2016-10" db="EMBL/GenBank/DDBJ databases">
        <authorList>
            <person name="Varghese N."/>
            <person name="Submissions S."/>
        </authorList>
    </citation>
    <scope>NUCLEOTIDE SEQUENCE [LARGE SCALE GENOMIC DNA]</scope>
    <source>
        <strain evidence="2 3">DSM 21619</strain>
    </source>
</reference>
<dbReference type="EMBL" id="FOCD01000002">
    <property type="protein sequence ID" value="SEN19385.1"/>
    <property type="molecule type" value="Genomic_DNA"/>
</dbReference>
<dbReference type="Proteomes" id="UP000199735">
    <property type="component" value="Unassembled WGS sequence"/>
</dbReference>
<feature type="domain" description="Cysteine-rich CPCC" evidence="1">
    <location>
        <begin position="2"/>
        <end position="69"/>
    </location>
</feature>
<evidence type="ECO:0000259" key="1">
    <source>
        <dbReference type="Pfam" id="PF14206"/>
    </source>
</evidence>
<dbReference type="Pfam" id="PF14206">
    <property type="entry name" value="Cys_rich_CPCC"/>
    <property type="match status" value="1"/>
</dbReference>